<keyword evidence="5" id="KW-0646">Protease inhibitor</keyword>
<feature type="signal peptide" evidence="3">
    <location>
        <begin position="1"/>
        <end position="27"/>
    </location>
</feature>
<keyword evidence="5" id="KW-0481">Metalloenzyme inhibitor</keyword>
<dbReference type="InterPro" id="IPR021140">
    <property type="entry name" value="Inh/Omp19"/>
</dbReference>
<organism evidence="5 6">
    <name type="scientific">Bosea rubneri</name>
    <dbReference type="NCBI Taxonomy" id="3075434"/>
    <lineage>
        <taxon>Bacteria</taxon>
        <taxon>Pseudomonadati</taxon>
        <taxon>Pseudomonadota</taxon>
        <taxon>Alphaproteobacteria</taxon>
        <taxon>Hyphomicrobiales</taxon>
        <taxon>Boseaceae</taxon>
        <taxon>Bosea</taxon>
    </lineage>
</organism>
<evidence type="ECO:0000256" key="3">
    <source>
        <dbReference type="SAM" id="SignalP"/>
    </source>
</evidence>
<feature type="region of interest" description="Disordered" evidence="2">
    <location>
        <begin position="37"/>
        <end position="145"/>
    </location>
</feature>
<dbReference type="Proteomes" id="UP001254257">
    <property type="component" value="Unassembled WGS sequence"/>
</dbReference>
<reference evidence="5 6" key="1">
    <citation type="submission" date="2023-09" db="EMBL/GenBank/DDBJ databases">
        <title>Whole genome shotgun sequencing (WGS) of Bosea sp. ZW T0_25, isolated from stored onions (Allium cepa).</title>
        <authorList>
            <person name="Stoll D.A."/>
            <person name="Huch M."/>
        </authorList>
    </citation>
    <scope>NUCLEOTIDE SEQUENCE [LARGE SCALE GENOMIC DNA]</scope>
    <source>
        <strain evidence="5 6">ZW T0_25</strain>
    </source>
</reference>
<proteinExistence type="predicted"/>
<dbReference type="GO" id="GO:0030414">
    <property type="term" value="F:peptidase inhibitor activity"/>
    <property type="evidence" value="ECO:0007669"/>
    <property type="project" value="UniProtKB-KW"/>
</dbReference>
<protein>
    <submittedName>
        <fullName evidence="5">AprI/Inh family metalloprotease inhibitor</fullName>
    </submittedName>
</protein>
<evidence type="ECO:0000256" key="1">
    <source>
        <dbReference type="ARBA" id="ARBA00022729"/>
    </source>
</evidence>
<keyword evidence="5" id="KW-0483">Metalloprotease inhibitor</keyword>
<accession>A0ABU3SE59</accession>
<name>A0ABU3SE59_9HYPH</name>
<keyword evidence="1 3" id="KW-0732">Signal</keyword>
<dbReference type="RefSeq" id="WP_316020817.1">
    <property type="nucleotide sequence ID" value="NZ_JAWDID010000057.1"/>
</dbReference>
<dbReference type="EMBL" id="JAWDID010000057">
    <property type="protein sequence ID" value="MDU0343073.1"/>
    <property type="molecule type" value="Genomic_DNA"/>
</dbReference>
<evidence type="ECO:0000313" key="5">
    <source>
        <dbReference type="EMBL" id="MDU0343073.1"/>
    </source>
</evidence>
<dbReference type="SUPFAM" id="SSF50882">
    <property type="entry name" value="beta-Barrel protease inhibitors"/>
    <property type="match status" value="1"/>
</dbReference>
<evidence type="ECO:0000313" key="6">
    <source>
        <dbReference type="Proteomes" id="UP001254257"/>
    </source>
</evidence>
<evidence type="ECO:0000259" key="4">
    <source>
        <dbReference type="Pfam" id="PF02974"/>
    </source>
</evidence>
<dbReference type="Pfam" id="PF02974">
    <property type="entry name" value="Inh"/>
    <property type="match status" value="1"/>
</dbReference>
<dbReference type="Gene3D" id="2.40.128.10">
    <property type="match status" value="1"/>
</dbReference>
<dbReference type="PROSITE" id="PS51257">
    <property type="entry name" value="PROKAR_LIPOPROTEIN"/>
    <property type="match status" value="1"/>
</dbReference>
<gene>
    <name evidence="5" type="ORF">RKE40_24520</name>
</gene>
<feature type="compositionally biased region" description="Low complexity" evidence="2">
    <location>
        <begin position="123"/>
        <end position="143"/>
    </location>
</feature>
<comment type="caution">
    <text evidence="5">The sequence shown here is derived from an EMBL/GenBank/DDBJ whole genome shotgun (WGS) entry which is preliminary data.</text>
</comment>
<feature type="domain" description="Alkaline proteinase inhibitor/ Outer membrane lipoprotein Omp19" evidence="4">
    <location>
        <begin position="141"/>
        <end position="232"/>
    </location>
</feature>
<feature type="chain" id="PRO_5045332091" evidence="3">
    <location>
        <begin position="28"/>
        <end position="232"/>
    </location>
</feature>
<sequence length="232" mass="23636">MAKMNPKMLPLPRLLRLAGLLPMLGLAACAGSQRFSGPGPGPGMGRGPVYSEPVQSAPPISSAPVMSEPLPPPGGYPVASAPPGGGAGLPPSNDPFFDPQAAPQGQQPVERVTEAPQLRGQVANANPSPTPAPARSAGSSRDAVVGSWTAQEATGGSCRVQLSSAPSLDLYRASANGCSNRELQQVNAWDYRDGEVYLYQRGGSVVARLRVAGSGAMNGAVTKSGAALSLNR</sequence>
<keyword evidence="6" id="KW-1185">Reference proteome</keyword>
<evidence type="ECO:0000256" key="2">
    <source>
        <dbReference type="SAM" id="MobiDB-lite"/>
    </source>
</evidence>
<dbReference type="InterPro" id="IPR016085">
    <property type="entry name" value="Protease_inh_B-barrel_dom"/>
</dbReference>